<evidence type="ECO:0000313" key="3">
    <source>
        <dbReference type="Proteomes" id="UP000663829"/>
    </source>
</evidence>
<accession>A0A815S8I9</accession>
<organism evidence="1 3">
    <name type="scientific">Didymodactylos carnosus</name>
    <dbReference type="NCBI Taxonomy" id="1234261"/>
    <lineage>
        <taxon>Eukaryota</taxon>
        <taxon>Metazoa</taxon>
        <taxon>Spiralia</taxon>
        <taxon>Gnathifera</taxon>
        <taxon>Rotifera</taxon>
        <taxon>Eurotatoria</taxon>
        <taxon>Bdelloidea</taxon>
        <taxon>Philodinida</taxon>
        <taxon>Philodinidae</taxon>
        <taxon>Didymodactylos</taxon>
    </lineage>
</organism>
<sequence length="297" mass="34112">PRGQKLEESKVRLNDYGAFDIKFKLPDNVNLGDGSIYFNLPDLATNTTHYFKVQEFRKPEYEVSSMHRPTTPHYCHSTTDEYVIVTCEGKLFAGGYLNDANVQWTVEPETTQFRPPERSDYTFGRAEQFFWRYRYNNSSQTQNKISYPAKTFQGKTNNKGLHEIKINYHGIEQEPRTTVVRALAAITDLNYQTQETQTEFIIHPCTYYVGFKLISNYGKKDKSVQTKVIVTDIDGNLIDNVLIECKVIGNGNEKKEDENGLIVFEQVKDDQTLTIVSSNKDPVSIDFTPKLGKIFVL</sequence>
<dbReference type="Gene3D" id="2.60.40.1930">
    <property type="match status" value="1"/>
</dbReference>
<dbReference type="OrthoDB" id="9980391at2759"/>
<dbReference type="PANTHER" id="PTHR40094:SF1">
    <property type="entry name" value="UBIQUITIN DOMAIN-CONTAINING PROTEIN"/>
    <property type="match status" value="1"/>
</dbReference>
<dbReference type="PANTHER" id="PTHR40094">
    <property type="entry name" value="ALPHA-2-MACROGLOBULIN HOMOLOG"/>
    <property type="match status" value="1"/>
</dbReference>
<dbReference type="AlphaFoldDB" id="A0A815S8I9"/>
<dbReference type="Proteomes" id="UP000663829">
    <property type="component" value="Unassembled WGS sequence"/>
</dbReference>
<evidence type="ECO:0000313" key="1">
    <source>
        <dbReference type="EMBL" id="CAF1489148.1"/>
    </source>
</evidence>
<comment type="caution">
    <text evidence="1">The sequence shown here is derived from an EMBL/GenBank/DDBJ whole genome shotgun (WGS) entry which is preliminary data.</text>
</comment>
<dbReference type="EMBL" id="CAJOBC010087108">
    <property type="protein sequence ID" value="CAF4352604.1"/>
    <property type="molecule type" value="Genomic_DNA"/>
</dbReference>
<dbReference type="Proteomes" id="UP000681722">
    <property type="component" value="Unassembled WGS sequence"/>
</dbReference>
<reference evidence="1" key="1">
    <citation type="submission" date="2021-02" db="EMBL/GenBank/DDBJ databases">
        <authorList>
            <person name="Nowell W R."/>
        </authorList>
    </citation>
    <scope>NUCLEOTIDE SEQUENCE</scope>
</reference>
<dbReference type="InterPro" id="IPR051802">
    <property type="entry name" value="YfhM-like"/>
</dbReference>
<protein>
    <submittedName>
        <fullName evidence="1">Uncharacterized protein</fullName>
    </submittedName>
</protein>
<name>A0A815S8I9_9BILA</name>
<gene>
    <name evidence="1" type="ORF">GPM918_LOCUS36170</name>
    <name evidence="2" type="ORF">SRO942_LOCUS36902</name>
</gene>
<proteinExistence type="predicted"/>
<feature type="non-terminal residue" evidence="1">
    <location>
        <position position="1"/>
    </location>
</feature>
<keyword evidence="3" id="KW-1185">Reference proteome</keyword>
<evidence type="ECO:0000313" key="2">
    <source>
        <dbReference type="EMBL" id="CAF4352604.1"/>
    </source>
</evidence>
<dbReference type="EMBL" id="CAJNOQ010021617">
    <property type="protein sequence ID" value="CAF1489148.1"/>
    <property type="molecule type" value="Genomic_DNA"/>
</dbReference>